<protein>
    <submittedName>
        <fullName evidence="1">Nucleotidyltransferase family protein</fullName>
    </submittedName>
</protein>
<dbReference type="KEGG" id="eaj:Q3M24_00045"/>
<sequence>MHPLLQLCARIEPHPVQQKRLAQACSDFATWDDLIQQAEAHGMAPLLLRHFLAAGLDVPDDFLRHLRLLVLRHRQTNRVLSRTLGKVLSILAEAGIPALVLKGAALCQTLYPDPGLRPMRDIDLLLPWDEALPAHALLQRHGFQDPAVFTPVDHLHLAALYLETDGIKVCLELHRSLFPDCPPCPARMDFATLSNKAVSFTADGVPAYTLANEEMIWHLYQHGFHAPLTYDPFKLISAADLISFVETKLDEIDWDRIKSKYPHLLAALPHLHHLTPWNDTVRERLGFGEETALTGVGASFTGWPRRKLAALKGQPLRVILRDTFLPPDWWLRIYYAPTGRFGRLQCLFIKHPGHIFWWVKLYWSIFLKESLPEEEISAPIKLRDVPVIIKNSGKLIAALWRKVH</sequence>
<dbReference type="Pfam" id="PF14907">
    <property type="entry name" value="NTP_transf_5"/>
    <property type="match status" value="1"/>
</dbReference>
<reference evidence="1" key="1">
    <citation type="journal article" date="2024" name="Syst. Appl. Microbiol.">
        <title>First single-strain enrichments of Electrothrix cable bacteria, description of E. aestuarii sp. nov. and E. rattekaaiensis sp. nov., and proposal of a cable bacteria taxonomy following the rules of the SeqCode.</title>
        <authorList>
            <person name="Plum-Jensen L.E."/>
            <person name="Schramm A."/>
            <person name="Marshall I.P.G."/>
        </authorList>
    </citation>
    <scope>NUCLEOTIDE SEQUENCE</scope>
    <source>
        <strain evidence="1">Rat1</strain>
    </source>
</reference>
<dbReference type="EMBL" id="CP159373">
    <property type="protein sequence ID" value="XCN73190.1"/>
    <property type="molecule type" value="Genomic_DNA"/>
</dbReference>
<gene>
    <name evidence="1" type="ORF">Q3M24_00045</name>
</gene>
<accession>A0AAU8LUK5</accession>
<dbReference type="InterPro" id="IPR039498">
    <property type="entry name" value="NTP_transf_5"/>
</dbReference>
<evidence type="ECO:0000313" key="1">
    <source>
        <dbReference type="EMBL" id="XCN73190.1"/>
    </source>
</evidence>
<reference evidence="1" key="2">
    <citation type="submission" date="2024-06" db="EMBL/GenBank/DDBJ databases">
        <authorList>
            <person name="Plum-Jensen L.E."/>
            <person name="Schramm A."/>
            <person name="Marshall I.P.G."/>
        </authorList>
    </citation>
    <scope>NUCLEOTIDE SEQUENCE</scope>
    <source>
        <strain evidence="1">Rat1</strain>
    </source>
</reference>
<proteinExistence type="predicted"/>
<name>A0AAU8LUK5_9BACT</name>
<organism evidence="1">
    <name type="scientific">Candidatus Electrothrix aestuarii</name>
    <dbReference type="NCBI Taxonomy" id="3062594"/>
    <lineage>
        <taxon>Bacteria</taxon>
        <taxon>Pseudomonadati</taxon>
        <taxon>Thermodesulfobacteriota</taxon>
        <taxon>Desulfobulbia</taxon>
        <taxon>Desulfobulbales</taxon>
        <taxon>Desulfobulbaceae</taxon>
        <taxon>Candidatus Electrothrix</taxon>
    </lineage>
</organism>
<dbReference type="AlphaFoldDB" id="A0AAU8LUK5"/>